<feature type="domain" description="Double zinc ribbon" evidence="2">
    <location>
        <begin position="8"/>
        <end position="65"/>
    </location>
</feature>
<dbReference type="PANTHER" id="PTHR47505">
    <property type="entry name" value="DNA UTILIZATION PROTEIN YHGH"/>
    <property type="match status" value="1"/>
</dbReference>
<evidence type="ECO:0000259" key="2">
    <source>
        <dbReference type="Pfam" id="PF18912"/>
    </source>
</evidence>
<evidence type="ECO:0000256" key="1">
    <source>
        <dbReference type="ARBA" id="ARBA00008007"/>
    </source>
</evidence>
<sequence length="237" mass="27002">MNISEWILGCIYPARCVVCDRVVGLKIGNLCPGCAEKLSVMEGFHCGHCGKFIEREEDEYCDDCRRFRHTFEEGYGVFPYRGWVKDSMMRFKFHGRKEYGEFYGRAMAAAGRERLGRWKPQVIIPVPMYRKKERMRGYNQAEVLALSLGKHAVLPVRTDLVKRVHETKPQKELTRDMRRKNLVRAFTVENSAGSYSRVLLVDDIYTTGSTADAVASGLKQKGVKSVFVLTACTGHGF</sequence>
<dbReference type="EMBL" id="CP102290">
    <property type="protein sequence ID" value="UWP58384.1"/>
    <property type="molecule type" value="Genomic_DNA"/>
</dbReference>
<dbReference type="InterPro" id="IPR044005">
    <property type="entry name" value="DZR_2"/>
</dbReference>
<comment type="similarity">
    <text evidence="1">Belongs to the ComF/GntX family.</text>
</comment>
<dbReference type="PANTHER" id="PTHR47505:SF1">
    <property type="entry name" value="DNA UTILIZATION PROTEIN YHGH"/>
    <property type="match status" value="1"/>
</dbReference>
<accession>A0ABY5VDG2</accession>
<dbReference type="RefSeq" id="WP_028528178.1">
    <property type="nucleotide sequence ID" value="NZ_CABLBR010000008.1"/>
</dbReference>
<evidence type="ECO:0000313" key="4">
    <source>
        <dbReference type="Proteomes" id="UP001060164"/>
    </source>
</evidence>
<keyword evidence="4" id="KW-1185">Reference proteome</keyword>
<dbReference type="Proteomes" id="UP001060164">
    <property type="component" value="Chromosome"/>
</dbReference>
<dbReference type="InterPro" id="IPR029057">
    <property type="entry name" value="PRTase-like"/>
</dbReference>
<dbReference type="CDD" id="cd06223">
    <property type="entry name" value="PRTases_typeI"/>
    <property type="match status" value="1"/>
</dbReference>
<name>A0ABY5VDG2_9FIRM</name>
<dbReference type="InterPro" id="IPR000836">
    <property type="entry name" value="PRTase_dom"/>
</dbReference>
<proteinExistence type="inferred from homology"/>
<dbReference type="Gene3D" id="3.40.50.2020">
    <property type="match status" value="1"/>
</dbReference>
<dbReference type="InterPro" id="IPR051910">
    <property type="entry name" value="ComF/GntX_DNA_util-trans"/>
</dbReference>
<evidence type="ECO:0000313" key="3">
    <source>
        <dbReference type="EMBL" id="UWP58384.1"/>
    </source>
</evidence>
<reference evidence="3" key="1">
    <citation type="journal article" date="2022" name="Cell">
        <title>Design, construction, and in vivo augmentation of a complex gut microbiome.</title>
        <authorList>
            <person name="Cheng A.G."/>
            <person name="Ho P.Y."/>
            <person name="Aranda-Diaz A."/>
            <person name="Jain S."/>
            <person name="Yu F.B."/>
            <person name="Meng X."/>
            <person name="Wang M."/>
            <person name="Iakiviak M."/>
            <person name="Nagashima K."/>
            <person name="Zhao A."/>
            <person name="Murugkar P."/>
            <person name="Patil A."/>
            <person name="Atabakhsh K."/>
            <person name="Weakley A."/>
            <person name="Yan J."/>
            <person name="Brumbaugh A.R."/>
            <person name="Higginbottom S."/>
            <person name="Dimas A."/>
            <person name="Shiver A.L."/>
            <person name="Deutschbauer A."/>
            <person name="Neff N."/>
            <person name="Sonnenburg J.L."/>
            <person name="Huang K.C."/>
            <person name="Fischbach M.A."/>
        </authorList>
    </citation>
    <scope>NUCLEOTIDE SEQUENCE</scope>
    <source>
        <strain evidence="3">DSM 19829</strain>
    </source>
</reference>
<gene>
    <name evidence="3" type="ORF">NQ502_13455</name>
</gene>
<dbReference type="SUPFAM" id="SSF53271">
    <property type="entry name" value="PRTase-like"/>
    <property type="match status" value="1"/>
</dbReference>
<protein>
    <submittedName>
        <fullName evidence="3">ComF family protein</fullName>
    </submittedName>
</protein>
<dbReference type="Pfam" id="PF18912">
    <property type="entry name" value="DZR_2"/>
    <property type="match status" value="1"/>
</dbReference>
<organism evidence="3 4">
    <name type="scientific">Ruminococcus gauvreauii</name>
    <dbReference type="NCBI Taxonomy" id="438033"/>
    <lineage>
        <taxon>Bacteria</taxon>
        <taxon>Bacillati</taxon>
        <taxon>Bacillota</taxon>
        <taxon>Clostridia</taxon>
        <taxon>Eubacteriales</taxon>
        <taxon>Oscillospiraceae</taxon>
        <taxon>Ruminococcus</taxon>
    </lineage>
</organism>